<sequence>MDNELLKALGNLLDEKLKYINDDIKEIKSDISGMKSDISGMKSDISGMKNDIELIRIQQKEHGTILRILEDKANTNKAEHDKLSNDMIQLSGKVEDMRKDLATVEVVTARNMENIASLKIIK</sequence>
<dbReference type="EMBL" id="LROS01000011">
    <property type="protein sequence ID" value="OBR95002.1"/>
    <property type="molecule type" value="Genomic_DNA"/>
</dbReference>
<organism evidence="2 3">
    <name type="scientific">Clostridium ragsdalei P11</name>
    <dbReference type="NCBI Taxonomy" id="1353534"/>
    <lineage>
        <taxon>Bacteria</taxon>
        <taxon>Bacillati</taxon>
        <taxon>Bacillota</taxon>
        <taxon>Clostridia</taxon>
        <taxon>Eubacteriales</taxon>
        <taxon>Clostridiaceae</taxon>
        <taxon>Clostridium</taxon>
    </lineage>
</organism>
<name>A0A1A6AY72_9CLOT</name>
<reference evidence="2 3" key="1">
    <citation type="journal article" date="2012" name="Front. Microbiol.">
        <title>Draft Genome Sequence of the Virulent Strain 01-B526 of the Fish Pathogen Aeromonas salmonicida.</title>
        <authorList>
            <person name="Charette S.J."/>
            <person name="Brochu F."/>
            <person name="Boyle B."/>
            <person name="Filion G."/>
            <person name="Tanaka K.H."/>
            <person name="Derome N."/>
        </authorList>
    </citation>
    <scope>NUCLEOTIDE SEQUENCE [LARGE SCALE GENOMIC DNA]</scope>
    <source>
        <strain evidence="2 3">P11</strain>
    </source>
</reference>
<evidence type="ECO:0000313" key="2">
    <source>
        <dbReference type="EMBL" id="OBR95002.1"/>
    </source>
</evidence>
<evidence type="ECO:0000256" key="1">
    <source>
        <dbReference type="SAM" id="Coils"/>
    </source>
</evidence>
<gene>
    <name evidence="2" type="ORF">CLRAG_13400</name>
</gene>
<comment type="caution">
    <text evidence="2">The sequence shown here is derived from an EMBL/GenBank/DDBJ whole genome shotgun (WGS) entry which is preliminary data.</text>
</comment>
<keyword evidence="1" id="KW-0175">Coiled coil</keyword>
<dbReference type="Gene3D" id="1.20.5.190">
    <property type="match status" value="1"/>
</dbReference>
<feature type="coiled-coil region" evidence="1">
    <location>
        <begin position="66"/>
        <end position="100"/>
    </location>
</feature>
<keyword evidence="3" id="KW-1185">Reference proteome</keyword>
<dbReference type="Proteomes" id="UP000093954">
    <property type="component" value="Unassembled WGS sequence"/>
</dbReference>
<dbReference type="AlphaFoldDB" id="A0A1A6AY72"/>
<protein>
    <submittedName>
        <fullName evidence="2">Uncharacterized protein</fullName>
    </submittedName>
</protein>
<dbReference type="RefSeq" id="WP_065077659.1">
    <property type="nucleotide sequence ID" value="NZ_LROS01000011.1"/>
</dbReference>
<evidence type="ECO:0000313" key="3">
    <source>
        <dbReference type="Proteomes" id="UP000093954"/>
    </source>
</evidence>
<accession>A0A1A6AY72</accession>
<dbReference type="PATRIC" id="fig|1353534.3.peg.1360"/>
<proteinExistence type="predicted"/>